<accession>A0A0J7ARB8</accession>
<comment type="caution">
    <text evidence="1">The sequence shown here is derived from an EMBL/GenBank/DDBJ whole genome shotgun (WGS) entry which is preliminary data.</text>
</comment>
<dbReference type="Proteomes" id="UP000035932">
    <property type="component" value="Unassembled WGS sequence"/>
</dbReference>
<name>A0A0J7ARB8_9ACTN</name>
<proteinExistence type="predicted"/>
<sequence length="292" mass="32773">MITQPNHVPERLGLLATSAVDPFLTEELLKGEQVHGGIDLAKVVEPLPEDDARWWVEPIRSLVDDAVFEFREDRTRADAWLAPRLHATLRLTRREAADKRLWNHLALAVAPDYVVWRHLSEPTAKKPERRVAAERFRGPADRQCFSRLWWAAELFRNGSDYEPVDIACGNQDLIHTVLRSELIDHRPTAQALVRLLKSGQVSGGREINGLSVAINTAGATLLYDILAPDQPRDPARLRHWIAEAGSAPPVERYELPSGPDEDPVPEESVAALTRYFAELFETAPVRGRKSGD</sequence>
<gene>
    <name evidence="1" type="ORF">ACS04_00360</name>
</gene>
<reference evidence="1 2" key="1">
    <citation type="submission" date="2015-06" db="EMBL/GenBank/DDBJ databases">
        <title>Recapitulation of the evolution of biosynthetic gene clusters reveals hidden chemical diversity on bacterial genomes.</title>
        <authorList>
            <person name="Cruz-Morales P."/>
            <person name="Martinez-Guerrero C."/>
            <person name="Morales-Escalante M.A."/>
            <person name="Yanez-Guerra L.A."/>
            <person name="Kopp J.F."/>
            <person name="Feldmann J."/>
            <person name="Ramos-Aboites H.E."/>
            <person name="Barona-Gomez F."/>
        </authorList>
    </citation>
    <scope>NUCLEOTIDE SEQUENCE [LARGE SCALE GENOMIC DNA]</scope>
    <source>
        <strain evidence="1 2">ATCC 31245</strain>
    </source>
</reference>
<dbReference type="Pfam" id="PF19866">
    <property type="entry name" value="DUF6339"/>
    <property type="match status" value="1"/>
</dbReference>
<dbReference type="AlphaFoldDB" id="A0A0J7ARB8"/>
<evidence type="ECO:0000313" key="2">
    <source>
        <dbReference type="Proteomes" id="UP000035932"/>
    </source>
</evidence>
<evidence type="ECO:0000313" key="1">
    <source>
        <dbReference type="EMBL" id="KMO99776.1"/>
    </source>
</evidence>
<protein>
    <submittedName>
        <fullName evidence="1">Uncharacterized protein</fullName>
    </submittedName>
</protein>
<dbReference type="RefSeq" id="WP_048474398.1">
    <property type="nucleotide sequence ID" value="NZ_JBIRUD010000008.1"/>
</dbReference>
<dbReference type="EMBL" id="LFML01000003">
    <property type="protein sequence ID" value="KMO99776.1"/>
    <property type="molecule type" value="Genomic_DNA"/>
</dbReference>
<dbReference type="PATRIC" id="fig|66430.4.peg.3754"/>
<keyword evidence="2" id="KW-1185">Reference proteome</keyword>
<organism evidence="1 2">
    <name type="scientific">Streptomyces roseus</name>
    <dbReference type="NCBI Taxonomy" id="66430"/>
    <lineage>
        <taxon>Bacteria</taxon>
        <taxon>Bacillati</taxon>
        <taxon>Actinomycetota</taxon>
        <taxon>Actinomycetes</taxon>
        <taxon>Kitasatosporales</taxon>
        <taxon>Streptomycetaceae</taxon>
        <taxon>Streptomyces</taxon>
    </lineage>
</organism>
<dbReference type="OrthoDB" id="4606505at2"/>
<dbReference type="InterPro" id="IPR045920">
    <property type="entry name" value="DUF6339"/>
</dbReference>
<dbReference type="STRING" id="66430.ACS04_00360"/>